<comment type="caution">
    <text evidence="1">The sequence shown here is derived from an EMBL/GenBank/DDBJ whole genome shotgun (WGS) entry which is preliminary data.</text>
</comment>
<dbReference type="EMBL" id="ATHL01000046">
    <property type="protein sequence ID" value="EQB18077.1"/>
    <property type="molecule type" value="Genomic_DNA"/>
</dbReference>
<dbReference type="OrthoDB" id="7509158at2"/>
<proteinExistence type="predicted"/>
<keyword evidence="2" id="KW-1185">Reference proteome</keyword>
<protein>
    <recommendedName>
        <fullName evidence="3">PilZ domain-containing protein</fullName>
    </recommendedName>
</protein>
<evidence type="ECO:0008006" key="3">
    <source>
        <dbReference type="Google" id="ProtNLM"/>
    </source>
</evidence>
<name>T0HYA8_9SPHN</name>
<evidence type="ECO:0000313" key="1">
    <source>
        <dbReference type="EMBL" id="EQB18077.1"/>
    </source>
</evidence>
<dbReference type="Proteomes" id="UP000015527">
    <property type="component" value="Unassembled WGS sequence"/>
</dbReference>
<dbReference type="PATRIC" id="fig|1096930.3.peg.1179"/>
<sequence>MAREMPPTIYISHFGTTESELAKASLLPPRHVQPRAPRQRTLIAARLLRVGTPEHAVIVRNVSVRGALHRDVPLPGEIVAIRLPENVEHLAEVRWTDDREFGVELFSTLDVEKLGAANRRRHRVFLDLMDASFTAPMPVTVVARL</sequence>
<evidence type="ECO:0000313" key="2">
    <source>
        <dbReference type="Proteomes" id="UP000015527"/>
    </source>
</evidence>
<reference evidence="1 2" key="1">
    <citation type="journal article" date="2013" name="Genome Announc.">
        <title>Genome Sequence of Novosphingobium lindaniclasticum LE124T, Isolated from a Hexachlorocyclohexane Dumpsite.</title>
        <authorList>
            <person name="Saxena A."/>
            <person name="Nayyar N."/>
            <person name="Sangwan N."/>
            <person name="Kumari R."/>
            <person name="Khurana J.P."/>
            <person name="Lal R."/>
        </authorList>
    </citation>
    <scope>NUCLEOTIDE SEQUENCE [LARGE SCALE GENOMIC DNA]</scope>
    <source>
        <strain evidence="1 2">LE124</strain>
    </source>
</reference>
<organism evidence="1 2">
    <name type="scientific">Novosphingobium lindaniclasticum LE124</name>
    <dbReference type="NCBI Taxonomy" id="1096930"/>
    <lineage>
        <taxon>Bacteria</taxon>
        <taxon>Pseudomonadati</taxon>
        <taxon>Pseudomonadota</taxon>
        <taxon>Alphaproteobacteria</taxon>
        <taxon>Sphingomonadales</taxon>
        <taxon>Sphingomonadaceae</taxon>
        <taxon>Novosphingobium</taxon>
    </lineage>
</organism>
<dbReference type="RefSeq" id="WP_021233147.1">
    <property type="nucleotide sequence ID" value="NZ_ATHL01000046.1"/>
</dbReference>
<dbReference type="AlphaFoldDB" id="T0HYA8"/>
<gene>
    <name evidence="1" type="ORF">L284_05960</name>
</gene>
<accession>T0HYA8</accession>